<keyword evidence="1" id="KW-0812">Transmembrane</keyword>
<gene>
    <name evidence="2" type="ORF">FTUN_0101</name>
</gene>
<evidence type="ECO:0000313" key="2">
    <source>
        <dbReference type="EMBL" id="QJW92604.1"/>
    </source>
</evidence>
<evidence type="ECO:0000313" key="3">
    <source>
        <dbReference type="Proteomes" id="UP000503447"/>
    </source>
</evidence>
<feature type="transmembrane region" description="Helical" evidence="1">
    <location>
        <begin position="131"/>
        <end position="152"/>
    </location>
</feature>
<dbReference type="EMBL" id="CP053452">
    <property type="protein sequence ID" value="QJW92604.1"/>
    <property type="molecule type" value="Genomic_DNA"/>
</dbReference>
<evidence type="ECO:0000256" key="1">
    <source>
        <dbReference type="SAM" id="Phobius"/>
    </source>
</evidence>
<keyword evidence="1" id="KW-1133">Transmembrane helix</keyword>
<dbReference type="Proteomes" id="UP000503447">
    <property type="component" value="Chromosome"/>
</dbReference>
<feature type="transmembrane region" description="Helical" evidence="1">
    <location>
        <begin position="97"/>
        <end position="119"/>
    </location>
</feature>
<sequence>MMTLLRGRPFALVSPLSPEHCAARLNTLIVNPFSLPGSATLLNVKPLLGKASRSYISIRKLNQFNNALQPELTATLEPYGDGTRLHCRIGLTTISSIILPLITTTFIIVGTYGVILAIFDLSEGRPAAKRSWLSSFPLVFMAFGIWVGQYLARGEKEYLENLLIETLAARRE</sequence>
<accession>A0A6M5YG73</accession>
<protein>
    <submittedName>
        <fullName evidence="2">Uncharacterized protein</fullName>
    </submittedName>
</protein>
<keyword evidence="1" id="KW-0472">Membrane</keyword>
<name>A0A6M5YG73_9BACT</name>
<keyword evidence="3" id="KW-1185">Reference proteome</keyword>
<proteinExistence type="predicted"/>
<dbReference type="AlphaFoldDB" id="A0A6M5YG73"/>
<reference evidence="3" key="1">
    <citation type="submission" date="2020-05" db="EMBL/GenBank/DDBJ databases">
        <title>Frigoriglobus tundricola gen. nov., sp. nov., a psychrotolerant cellulolytic planctomycete of the family Gemmataceae with two divergent copies of 16S rRNA gene.</title>
        <authorList>
            <person name="Kulichevskaya I.S."/>
            <person name="Ivanova A.A."/>
            <person name="Naumoff D.G."/>
            <person name="Beletsky A.V."/>
            <person name="Rijpstra W.I.C."/>
            <person name="Sinninghe Damste J.S."/>
            <person name="Mardanov A.V."/>
            <person name="Ravin N.V."/>
            <person name="Dedysh S.N."/>
        </authorList>
    </citation>
    <scope>NUCLEOTIDE SEQUENCE [LARGE SCALE GENOMIC DNA]</scope>
    <source>
        <strain evidence="3">PL17</strain>
    </source>
</reference>
<organism evidence="2 3">
    <name type="scientific">Frigoriglobus tundricola</name>
    <dbReference type="NCBI Taxonomy" id="2774151"/>
    <lineage>
        <taxon>Bacteria</taxon>
        <taxon>Pseudomonadati</taxon>
        <taxon>Planctomycetota</taxon>
        <taxon>Planctomycetia</taxon>
        <taxon>Gemmatales</taxon>
        <taxon>Gemmataceae</taxon>
        <taxon>Frigoriglobus</taxon>
    </lineage>
</organism>
<dbReference type="KEGG" id="ftj:FTUN_0101"/>
<dbReference type="RefSeq" id="WP_171468967.1">
    <property type="nucleotide sequence ID" value="NZ_CP053452.2"/>
</dbReference>